<dbReference type="RefSeq" id="WP_163458825.1">
    <property type="nucleotide sequence ID" value="NZ_JAAGOH010000022.1"/>
</dbReference>
<proteinExistence type="predicted"/>
<reference evidence="1 2" key="1">
    <citation type="submission" date="2020-02" db="EMBL/GenBank/DDBJ databases">
        <title>Ideonella bacterium strain TBM-1.</title>
        <authorList>
            <person name="Chen W.-M."/>
        </authorList>
    </citation>
    <scope>NUCLEOTIDE SEQUENCE [LARGE SCALE GENOMIC DNA]</scope>
    <source>
        <strain evidence="1 2">TBM-1</strain>
    </source>
</reference>
<name>A0A7C9PJP6_9BURK</name>
<accession>A0A7C9PJP6</accession>
<comment type="caution">
    <text evidence="1">The sequence shown here is derived from an EMBL/GenBank/DDBJ whole genome shotgun (WGS) entry which is preliminary data.</text>
</comment>
<keyword evidence="2" id="KW-1185">Reference proteome</keyword>
<gene>
    <name evidence="1" type="ORF">G3A44_16385</name>
</gene>
<organism evidence="1 2">
    <name type="scientific">Ideonella livida</name>
    <dbReference type="NCBI Taxonomy" id="2707176"/>
    <lineage>
        <taxon>Bacteria</taxon>
        <taxon>Pseudomonadati</taxon>
        <taxon>Pseudomonadota</taxon>
        <taxon>Betaproteobacteria</taxon>
        <taxon>Burkholderiales</taxon>
        <taxon>Sphaerotilaceae</taxon>
        <taxon>Ideonella</taxon>
    </lineage>
</organism>
<sequence>MQFLAQGAAGRAQEGGLAGAARAVNEAGVALVQRLEGFPPRLGLGTAAGRPLLRLGLRHAVVHLLDQALQRLDVDGLEGVGRVELIEPDDKRLVRHGTLAL</sequence>
<dbReference type="AlphaFoldDB" id="A0A7C9PJP6"/>
<evidence type="ECO:0000313" key="1">
    <source>
        <dbReference type="EMBL" id="NDY92770.1"/>
    </source>
</evidence>
<dbReference type="EMBL" id="JAAGOH010000022">
    <property type="protein sequence ID" value="NDY92770.1"/>
    <property type="molecule type" value="Genomic_DNA"/>
</dbReference>
<protein>
    <submittedName>
        <fullName evidence="1">Uncharacterized protein</fullName>
    </submittedName>
</protein>
<evidence type="ECO:0000313" key="2">
    <source>
        <dbReference type="Proteomes" id="UP000484255"/>
    </source>
</evidence>
<dbReference type="Proteomes" id="UP000484255">
    <property type="component" value="Unassembled WGS sequence"/>
</dbReference>